<organism evidence="2 3">
    <name type="scientific">Flavobacterium zepuense</name>
    <dbReference type="NCBI Taxonomy" id="2593302"/>
    <lineage>
        <taxon>Bacteria</taxon>
        <taxon>Pseudomonadati</taxon>
        <taxon>Bacteroidota</taxon>
        <taxon>Flavobacteriia</taxon>
        <taxon>Flavobacteriales</taxon>
        <taxon>Flavobacteriaceae</taxon>
        <taxon>Flavobacterium</taxon>
    </lineage>
</organism>
<dbReference type="AlphaFoldDB" id="A0A552V869"/>
<sequence length="335" mass="37461">MKKTLFLFSSALLCLNVSAQEAEPTNKQKFQSAIADKFPFARVFDVKYTQYLPKDFESKLFDEDFIEGRIKNQSKLNIAANLPVIMKPKWNVTASAAYKYEHADIDQVVGLNDLGQSFSNHSYDRHYISGALSFTYFSTLFKKPFIYNASVITDGDERAAQRIKGFVGGTIVVKANAKTKIAVGAIVLIDPASPVPAAPVFTLEHKFNSGWIIDIILPQRAFIKHDIFTNGRLYLGTELIADGFYLNSTQPGFAKVYDYRQLETRSGATYEHWFGDGLIGTFKVGLANVFNSRVTERGESTNDYILSTTQNGTGYFSVGFSYNPFTKRGNKAVKQ</sequence>
<dbReference type="EMBL" id="VJVZ01000002">
    <property type="protein sequence ID" value="TRW26655.1"/>
    <property type="molecule type" value="Genomic_DNA"/>
</dbReference>
<dbReference type="OrthoDB" id="1027207at2"/>
<comment type="caution">
    <text evidence="2">The sequence shown here is derived from an EMBL/GenBank/DDBJ whole genome shotgun (WGS) entry which is preliminary data.</text>
</comment>
<feature type="signal peptide" evidence="1">
    <location>
        <begin position="1"/>
        <end position="19"/>
    </location>
</feature>
<feature type="chain" id="PRO_5021881258" description="DUF4421 domain-containing protein" evidence="1">
    <location>
        <begin position="20"/>
        <end position="335"/>
    </location>
</feature>
<keyword evidence="1" id="KW-0732">Signal</keyword>
<proteinExistence type="predicted"/>
<evidence type="ECO:0000313" key="3">
    <source>
        <dbReference type="Proteomes" id="UP000320643"/>
    </source>
</evidence>
<protein>
    <recommendedName>
        <fullName evidence="4">DUF4421 domain-containing protein</fullName>
    </recommendedName>
</protein>
<dbReference type="Proteomes" id="UP000320643">
    <property type="component" value="Unassembled WGS sequence"/>
</dbReference>
<gene>
    <name evidence="2" type="ORF">FMM05_04565</name>
</gene>
<accession>A0A552V869</accession>
<name>A0A552V869_9FLAO</name>
<evidence type="ECO:0000313" key="2">
    <source>
        <dbReference type="EMBL" id="TRW26655.1"/>
    </source>
</evidence>
<dbReference type="RefSeq" id="WP_143372153.1">
    <property type="nucleotide sequence ID" value="NZ_VJVZ01000002.1"/>
</dbReference>
<keyword evidence="3" id="KW-1185">Reference proteome</keyword>
<evidence type="ECO:0000256" key="1">
    <source>
        <dbReference type="SAM" id="SignalP"/>
    </source>
</evidence>
<reference evidence="2 3" key="1">
    <citation type="submission" date="2019-07" db="EMBL/GenBank/DDBJ databases">
        <title>Flavobacterium sp. nov., isolated from glacier ice.</title>
        <authorList>
            <person name="Liu Q."/>
            <person name="Xin Y.-H."/>
        </authorList>
    </citation>
    <scope>NUCLEOTIDE SEQUENCE [LARGE SCALE GENOMIC DNA]</scope>
    <source>
        <strain evidence="2 3">ZT4R6</strain>
    </source>
</reference>
<evidence type="ECO:0008006" key="4">
    <source>
        <dbReference type="Google" id="ProtNLM"/>
    </source>
</evidence>